<protein>
    <submittedName>
        <fullName evidence="1">Cysteine-rich RLK (Receptor-like protein kinase) 26</fullName>
    </submittedName>
</protein>
<dbReference type="EMBL" id="BKCJ010009859">
    <property type="protein sequence ID" value="GEU88962.1"/>
    <property type="molecule type" value="Genomic_DNA"/>
</dbReference>
<proteinExistence type="predicted"/>
<dbReference type="AlphaFoldDB" id="A0A6L2NVA2"/>
<reference evidence="1" key="1">
    <citation type="journal article" date="2019" name="Sci. Rep.">
        <title>Draft genome of Tanacetum cinerariifolium, the natural source of mosquito coil.</title>
        <authorList>
            <person name="Yamashiro T."/>
            <person name="Shiraishi A."/>
            <person name="Satake H."/>
            <person name="Nakayama K."/>
        </authorList>
    </citation>
    <scope>NUCLEOTIDE SEQUENCE</scope>
</reference>
<accession>A0A6L2NVA2</accession>
<dbReference type="PANTHER" id="PTHR27006:SF616">
    <property type="entry name" value="CYSTEINE-RICH RECEPTOR-LIKE PROTEIN KINASE 10"/>
    <property type="match status" value="1"/>
</dbReference>
<name>A0A6L2NVA2_TANCI</name>
<keyword evidence="1" id="KW-0418">Kinase</keyword>
<organism evidence="1">
    <name type="scientific">Tanacetum cinerariifolium</name>
    <name type="common">Dalmatian daisy</name>
    <name type="synonym">Chrysanthemum cinerariifolium</name>
    <dbReference type="NCBI Taxonomy" id="118510"/>
    <lineage>
        <taxon>Eukaryota</taxon>
        <taxon>Viridiplantae</taxon>
        <taxon>Streptophyta</taxon>
        <taxon>Embryophyta</taxon>
        <taxon>Tracheophyta</taxon>
        <taxon>Spermatophyta</taxon>
        <taxon>Magnoliopsida</taxon>
        <taxon>eudicotyledons</taxon>
        <taxon>Gunneridae</taxon>
        <taxon>Pentapetalae</taxon>
        <taxon>asterids</taxon>
        <taxon>campanulids</taxon>
        <taxon>Asterales</taxon>
        <taxon>Asteraceae</taxon>
        <taxon>Asteroideae</taxon>
        <taxon>Anthemideae</taxon>
        <taxon>Anthemidinae</taxon>
        <taxon>Tanacetum</taxon>
    </lineage>
</organism>
<keyword evidence="1" id="KW-0808">Transferase</keyword>
<evidence type="ECO:0000313" key="1">
    <source>
        <dbReference type="EMBL" id="GEU88962.1"/>
    </source>
</evidence>
<comment type="caution">
    <text evidence="1">The sequence shown here is derived from an EMBL/GenBank/DDBJ whole genome shotgun (WGS) entry which is preliminary data.</text>
</comment>
<keyword evidence="1" id="KW-0675">Receptor</keyword>
<dbReference type="PANTHER" id="PTHR27006">
    <property type="entry name" value="PROMASTIGOTE SURFACE ANTIGEN PROTEIN PSA"/>
    <property type="match status" value="1"/>
</dbReference>
<dbReference type="GO" id="GO:0016301">
    <property type="term" value="F:kinase activity"/>
    <property type="evidence" value="ECO:0007669"/>
    <property type="project" value="UniProtKB-KW"/>
</dbReference>
<sequence length="153" mass="17060">MIDPTLKTQSTASLPNIIRSIHIGLLCVQENVNDRPTMGSDVNMLNNLSIELPQPSRPSEFSSSSGSSEIDRIFSLSLEIHFVTRIMLGILAKRSHFCCCSNTNLCSTYNVERMLYVPQGLSLTDFNLVFEGMIEFSSGFEFEIQAKFKKGPS</sequence>
<gene>
    <name evidence="1" type="ORF">Tci_060940</name>
</gene>